<evidence type="ECO:0000313" key="4">
    <source>
        <dbReference type="EMBL" id="ODV66083.1"/>
    </source>
</evidence>
<dbReference type="GO" id="GO:0045944">
    <property type="term" value="P:positive regulation of transcription by RNA polymerase II"/>
    <property type="evidence" value="ECO:0007669"/>
    <property type="project" value="TreeGrafter"/>
</dbReference>
<dbReference type="STRING" id="984485.A0A1E4RFQ5"/>
<dbReference type="GO" id="GO:0005634">
    <property type="term" value="C:nucleus"/>
    <property type="evidence" value="ECO:0007669"/>
    <property type="project" value="UniProtKB-SubCell"/>
</dbReference>
<dbReference type="Gene3D" id="4.10.240.10">
    <property type="entry name" value="Zn(2)-C6 fungal-type DNA-binding domain"/>
    <property type="match status" value="2"/>
</dbReference>
<name>A0A1E4RFQ5_9ASCO</name>
<dbReference type="PROSITE" id="PS00463">
    <property type="entry name" value="ZN2_CY6_FUNGAL_1"/>
    <property type="match status" value="1"/>
</dbReference>
<dbReference type="CDD" id="cd00067">
    <property type="entry name" value="GAL4"/>
    <property type="match status" value="2"/>
</dbReference>
<keyword evidence="5" id="KW-1185">Reference proteome</keyword>
<dbReference type="GO" id="GO:0000976">
    <property type="term" value="F:transcription cis-regulatory region binding"/>
    <property type="evidence" value="ECO:0007669"/>
    <property type="project" value="TreeGrafter"/>
</dbReference>
<sequence length="612" mass="70130">MHSLITEEFAQLERKQNCDKCHEKKRACKGNTIPCNGCEKLGVPCTFLRPKLKVGRPKSKQILQFDGISTHMRKRKYSRKGCYTCKMKKRKCDEIFPQCGSCQRLNIECKRPGMDNFPQAQVNRTISDDSIESSWEMLLDYDSLLPLMDSTSGQSFNRRDKMMLSCLMKSPPSISLASQPLDPITCPSVHGMKNMSPCMSDLSEELDSKHYEETRINLIRVCETNNNCLPWKEVELLKYFIRNVSFLLFVDKTTDKFLSTVIPLCLEDHRVRYPVIAIAASNKANSYDFSNESKRDKVFYRAKAQANIILESADSGSQNLLLGILLVCVLEILEGDSLFWSIALEKATQFIQLNEGFGALSRASPLIFQLFCYLDMISSLSTCSIPHANTLQNSSNQLAWFEDDQISNSFKSKFGFKFGIAGELLKIIGNISTLSSMREARYTSVEKDKQFNLLANIIEMKLQIWTPPMGRLANEIETDKDSSLVLSSFTLAFQWAAFLRLHQVRYGYDRRNSRIEACVSIILRSIKVIDMNSDLELLMMFPLVMAGSVAVEQEDRDYIMTRIQNIKHRLRFNYISEFEKLLLQVWSSDKTEGDSVNWAKIRFFQFPGLVMF</sequence>
<feature type="domain" description="Zn(2)-C6 fungal-type" evidence="3">
    <location>
        <begin position="81"/>
        <end position="111"/>
    </location>
</feature>
<comment type="subcellular location">
    <subcellularLocation>
        <location evidence="1">Nucleus</location>
    </subcellularLocation>
</comment>
<dbReference type="EMBL" id="KV454543">
    <property type="protein sequence ID" value="ODV66083.1"/>
    <property type="molecule type" value="Genomic_DNA"/>
</dbReference>
<dbReference type="Pfam" id="PF00172">
    <property type="entry name" value="Zn_clus"/>
    <property type="match status" value="2"/>
</dbReference>
<dbReference type="GO" id="GO:0000981">
    <property type="term" value="F:DNA-binding transcription factor activity, RNA polymerase II-specific"/>
    <property type="evidence" value="ECO:0007669"/>
    <property type="project" value="InterPro"/>
</dbReference>
<dbReference type="SUPFAM" id="SSF57701">
    <property type="entry name" value="Zn2/Cys6 DNA-binding domain"/>
    <property type="match status" value="2"/>
</dbReference>
<dbReference type="InterPro" id="IPR021858">
    <property type="entry name" value="Fun_TF"/>
</dbReference>
<accession>A0A1E4RFQ5</accession>
<keyword evidence="2" id="KW-0539">Nucleus</keyword>
<dbReference type="SMART" id="SM00066">
    <property type="entry name" value="GAL4"/>
    <property type="match status" value="2"/>
</dbReference>
<gene>
    <name evidence="4" type="ORF">HYPBUDRAFT_162849</name>
</gene>
<evidence type="ECO:0000256" key="2">
    <source>
        <dbReference type="ARBA" id="ARBA00023242"/>
    </source>
</evidence>
<dbReference type="Proteomes" id="UP000095085">
    <property type="component" value="Unassembled WGS sequence"/>
</dbReference>
<protein>
    <recommendedName>
        <fullName evidence="3">Zn(2)-C6 fungal-type domain-containing protein</fullName>
    </recommendedName>
</protein>
<dbReference type="RefSeq" id="XP_020075150.1">
    <property type="nucleotide sequence ID" value="XM_020222591.1"/>
</dbReference>
<dbReference type="AlphaFoldDB" id="A0A1E4RFQ5"/>
<dbReference type="InterPro" id="IPR036864">
    <property type="entry name" value="Zn2-C6_fun-type_DNA-bd_sf"/>
</dbReference>
<evidence type="ECO:0000256" key="1">
    <source>
        <dbReference type="ARBA" id="ARBA00004123"/>
    </source>
</evidence>
<evidence type="ECO:0000259" key="3">
    <source>
        <dbReference type="PROSITE" id="PS50048"/>
    </source>
</evidence>
<dbReference type="Pfam" id="PF11951">
    <property type="entry name" value="Fungal_trans_2"/>
    <property type="match status" value="1"/>
</dbReference>
<dbReference type="InterPro" id="IPR001138">
    <property type="entry name" value="Zn2Cys6_DnaBD"/>
</dbReference>
<organism evidence="4 5">
    <name type="scientific">Hyphopichia burtonii NRRL Y-1933</name>
    <dbReference type="NCBI Taxonomy" id="984485"/>
    <lineage>
        <taxon>Eukaryota</taxon>
        <taxon>Fungi</taxon>
        <taxon>Dikarya</taxon>
        <taxon>Ascomycota</taxon>
        <taxon>Saccharomycotina</taxon>
        <taxon>Pichiomycetes</taxon>
        <taxon>Debaryomycetaceae</taxon>
        <taxon>Hyphopichia</taxon>
    </lineage>
</organism>
<feature type="domain" description="Zn(2)-C6 fungal-type" evidence="3">
    <location>
        <begin position="17"/>
        <end position="47"/>
    </location>
</feature>
<dbReference type="GO" id="GO:0008270">
    <property type="term" value="F:zinc ion binding"/>
    <property type="evidence" value="ECO:0007669"/>
    <property type="project" value="InterPro"/>
</dbReference>
<dbReference type="PANTHER" id="PTHR37534:SF7">
    <property type="entry name" value="TRANSCRIPTIONAL ACTIVATOR PROTEIN UGA3"/>
    <property type="match status" value="1"/>
</dbReference>
<evidence type="ECO:0000313" key="5">
    <source>
        <dbReference type="Proteomes" id="UP000095085"/>
    </source>
</evidence>
<reference evidence="5" key="1">
    <citation type="submission" date="2016-05" db="EMBL/GenBank/DDBJ databases">
        <title>Comparative genomics of biotechnologically important yeasts.</title>
        <authorList>
            <consortium name="DOE Joint Genome Institute"/>
            <person name="Riley R."/>
            <person name="Haridas S."/>
            <person name="Wolfe K.H."/>
            <person name="Lopes M.R."/>
            <person name="Hittinger C.T."/>
            <person name="Goker M."/>
            <person name="Salamov A."/>
            <person name="Wisecaver J."/>
            <person name="Long T.M."/>
            <person name="Aerts A.L."/>
            <person name="Barry K."/>
            <person name="Choi C."/>
            <person name="Clum A."/>
            <person name="Coughlan A.Y."/>
            <person name="Deshpande S."/>
            <person name="Douglass A.P."/>
            <person name="Hanson S.J."/>
            <person name="Klenk H.-P."/>
            <person name="Labutti K."/>
            <person name="Lapidus A."/>
            <person name="Lindquist E."/>
            <person name="Lipzen A."/>
            <person name="Meier-Kolthoff J.P."/>
            <person name="Ohm R.A."/>
            <person name="Otillar R.P."/>
            <person name="Pangilinan J."/>
            <person name="Peng Y."/>
            <person name="Rokas A."/>
            <person name="Rosa C.A."/>
            <person name="Scheuner C."/>
            <person name="Sibirny A.A."/>
            <person name="Slot J.C."/>
            <person name="Stielow J.B."/>
            <person name="Sun H."/>
            <person name="Kurtzman C.P."/>
            <person name="Blackwell M."/>
            <person name="Grigoriev I.V."/>
            <person name="Jeffries T.W."/>
        </authorList>
    </citation>
    <scope>NUCLEOTIDE SEQUENCE [LARGE SCALE GENOMIC DNA]</scope>
    <source>
        <strain evidence="5">NRRL Y-1933</strain>
    </source>
</reference>
<dbReference type="OrthoDB" id="415590at2759"/>
<dbReference type="GeneID" id="30997140"/>
<proteinExistence type="predicted"/>
<dbReference type="PROSITE" id="PS50048">
    <property type="entry name" value="ZN2_CY6_FUNGAL_2"/>
    <property type="match status" value="2"/>
</dbReference>
<dbReference type="PANTHER" id="PTHR37534">
    <property type="entry name" value="TRANSCRIPTIONAL ACTIVATOR PROTEIN UGA3"/>
    <property type="match status" value="1"/>
</dbReference>